<proteinExistence type="predicted"/>
<comment type="caution">
    <text evidence="1">The sequence shown here is derived from an EMBL/GenBank/DDBJ whole genome shotgun (WGS) entry which is preliminary data.</text>
</comment>
<gene>
    <name evidence="1" type="ORF">ND855_06335</name>
</gene>
<evidence type="ECO:0000313" key="2">
    <source>
        <dbReference type="Proteomes" id="UP001208794"/>
    </source>
</evidence>
<dbReference type="RefSeq" id="WP_265357663.1">
    <property type="nucleotide sequence ID" value="NZ_JAMQPR010000001.1"/>
</dbReference>
<protein>
    <submittedName>
        <fullName evidence="1">dTDP-4-dehydrorhamnose 3,5-epimerase</fullName>
    </submittedName>
</protein>
<accession>A0ABT3M5T6</accession>
<sequence>MGNVSLSAIQVTQIREIPTPGGNVLHALKGSEGSYNGFGEAYFSWIESGYIKAWKKHNKMVMNLIVPVGNVKFVFYDSVQNLFSEYVIGESNYSRITVPSGLWFGFQGMNAPKNLILNISSILHDPNEADRLELSMIQYDWGVV</sequence>
<dbReference type="Proteomes" id="UP001208794">
    <property type="component" value="Unassembled WGS sequence"/>
</dbReference>
<dbReference type="Gene3D" id="2.60.120.10">
    <property type="entry name" value="Jelly Rolls"/>
    <property type="match status" value="1"/>
</dbReference>
<dbReference type="EMBL" id="JAMQPR010000001">
    <property type="protein sequence ID" value="MCW7503738.1"/>
    <property type="molecule type" value="Genomic_DNA"/>
</dbReference>
<keyword evidence="2" id="KW-1185">Reference proteome</keyword>
<dbReference type="InterPro" id="IPR011051">
    <property type="entry name" value="RmlC_Cupin_sf"/>
</dbReference>
<dbReference type="InterPro" id="IPR014710">
    <property type="entry name" value="RmlC-like_jellyroll"/>
</dbReference>
<organism evidence="1 2">
    <name type="scientific">Leptospira paudalimensis</name>
    <dbReference type="NCBI Taxonomy" id="2950024"/>
    <lineage>
        <taxon>Bacteria</taxon>
        <taxon>Pseudomonadati</taxon>
        <taxon>Spirochaetota</taxon>
        <taxon>Spirochaetia</taxon>
        <taxon>Leptospirales</taxon>
        <taxon>Leptospiraceae</taxon>
        <taxon>Leptospira</taxon>
    </lineage>
</organism>
<evidence type="ECO:0000313" key="1">
    <source>
        <dbReference type="EMBL" id="MCW7503738.1"/>
    </source>
</evidence>
<dbReference type="SUPFAM" id="SSF51182">
    <property type="entry name" value="RmlC-like cupins"/>
    <property type="match status" value="1"/>
</dbReference>
<name>A0ABT3M5T6_9LEPT</name>
<reference evidence="1 2" key="1">
    <citation type="submission" date="2022-06" db="EMBL/GenBank/DDBJ databases">
        <title>Leptospira isolates from biofilms formed at urban environments.</title>
        <authorList>
            <person name="Ribeiro P.S."/>
            <person name="Sousa T."/>
            <person name="Carvalho N."/>
            <person name="Aburjaile F."/>
            <person name="Neves F."/>
            <person name="Oliveira D."/>
            <person name="Blanco L."/>
            <person name="Lima J."/>
            <person name="Costa F."/>
            <person name="Brenig B."/>
            <person name="Soares S."/>
            <person name="Ramos R."/>
            <person name="Goes-Neto A."/>
            <person name="Matiuzzi M."/>
            <person name="Azevedo V."/>
            <person name="Ristow P."/>
        </authorList>
    </citation>
    <scope>NUCLEOTIDE SEQUENCE [LARGE SCALE GENOMIC DNA]</scope>
    <source>
        <strain evidence="1 2">VSF14</strain>
    </source>
</reference>